<dbReference type="SUPFAM" id="SSF55785">
    <property type="entry name" value="PYP-like sensor domain (PAS domain)"/>
    <property type="match status" value="2"/>
</dbReference>
<dbReference type="EC" id="2.7.13.3" evidence="2"/>
<keyword evidence="3" id="KW-0597">Phosphoprotein</keyword>
<dbReference type="Gene3D" id="1.10.260.40">
    <property type="entry name" value="lambda repressor-like DNA-binding domains"/>
    <property type="match status" value="1"/>
</dbReference>
<gene>
    <name evidence="7" type="ORF">EOE48_03020</name>
</gene>
<organism evidence="7 8">
    <name type="scientific">Methylobacterium oryzihabitans</name>
    <dbReference type="NCBI Taxonomy" id="2499852"/>
    <lineage>
        <taxon>Bacteria</taxon>
        <taxon>Pseudomonadati</taxon>
        <taxon>Pseudomonadota</taxon>
        <taxon>Alphaproteobacteria</taxon>
        <taxon>Hyphomicrobiales</taxon>
        <taxon>Methylobacteriaceae</taxon>
        <taxon>Methylobacterium</taxon>
    </lineage>
</organism>
<comment type="caution">
    <text evidence="7">The sequence shown here is derived from an EMBL/GenBank/DDBJ whole genome shotgun (WGS) entry which is preliminary data.</text>
</comment>
<keyword evidence="4" id="KW-0808">Transferase</keyword>
<dbReference type="GO" id="GO:0003677">
    <property type="term" value="F:DNA binding"/>
    <property type="evidence" value="ECO:0007669"/>
    <property type="project" value="InterPro"/>
</dbReference>
<dbReference type="InterPro" id="IPR001387">
    <property type="entry name" value="Cro/C1-type_HTH"/>
</dbReference>
<dbReference type="PANTHER" id="PTHR43304:SF1">
    <property type="entry name" value="PAC DOMAIN-CONTAINING PROTEIN"/>
    <property type="match status" value="1"/>
</dbReference>
<dbReference type="InterPro" id="IPR010982">
    <property type="entry name" value="Lambda_DNA-bd_dom_sf"/>
</dbReference>
<evidence type="ECO:0000313" key="7">
    <source>
        <dbReference type="EMBL" id="RVU21083.1"/>
    </source>
</evidence>
<dbReference type="InterPro" id="IPR052162">
    <property type="entry name" value="Sensor_kinase/Photoreceptor"/>
</dbReference>
<dbReference type="SUPFAM" id="SSF47413">
    <property type="entry name" value="lambda repressor-like DNA-binding domains"/>
    <property type="match status" value="1"/>
</dbReference>
<name>A0A437PFX0_9HYPH</name>
<dbReference type="GO" id="GO:0004673">
    <property type="term" value="F:protein histidine kinase activity"/>
    <property type="evidence" value="ECO:0007669"/>
    <property type="project" value="UniProtKB-EC"/>
</dbReference>
<comment type="catalytic activity">
    <reaction evidence="1">
        <text>ATP + protein L-histidine = ADP + protein N-phospho-L-histidine.</text>
        <dbReference type="EC" id="2.7.13.3"/>
    </reaction>
</comment>
<dbReference type="Pfam" id="PF08447">
    <property type="entry name" value="PAS_3"/>
    <property type="match status" value="1"/>
</dbReference>
<feature type="domain" description="HTH cro/C1-type" evidence="6">
    <location>
        <begin position="278"/>
        <end position="309"/>
    </location>
</feature>
<dbReference type="Gene3D" id="3.30.450.20">
    <property type="entry name" value="PAS domain"/>
    <property type="match status" value="2"/>
</dbReference>
<reference evidence="7 8" key="1">
    <citation type="submission" date="2019-01" db="EMBL/GenBank/DDBJ databases">
        <authorList>
            <person name="Chen W.-M."/>
        </authorList>
    </citation>
    <scope>NUCLEOTIDE SEQUENCE [LARGE SCALE GENOMIC DNA]</scope>
    <source>
        <strain evidence="7 8">TER-1</strain>
    </source>
</reference>
<dbReference type="AlphaFoldDB" id="A0A437PFX0"/>
<dbReference type="OrthoDB" id="3782725at2"/>
<proteinExistence type="predicted"/>
<evidence type="ECO:0000256" key="1">
    <source>
        <dbReference type="ARBA" id="ARBA00000085"/>
    </source>
</evidence>
<keyword evidence="8" id="KW-1185">Reference proteome</keyword>
<dbReference type="EMBL" id="SACP01000002">
    <property type="protein sequence ID" value="RVU21083.1"/>
    <property type="molecule type" value="Genomic_DNA"/>
</dbReference>
<dbReference type="CDD" id="cd00093">
    <property type="entry name" value="HTH_XRE"/>
    <property type="match status" value="1"/>
</dbReference>
<evidence type="ECO:0000256" key="2">
    <source>
        <dbReference type="ARBA" id="ARBA00012438"/>
    </source>
</evidence>
<accession>A0A437PFX0</accession>
<dbReference type="PANTHER" id="PTHR43304">
    <property type="entry name" value="PHYTOCHROME-LIKE PROTEIN CPH1"/>
    <property type="match status" value="1"/>
</dbReference>
<evidence type="ECO:0000256" key="5">
    <source>
        <dbReference type="ARBA" id="ARBA00022777"/>
    </source>
</evidence>
<evidence type="ECO:0000259" key="6">
    <source>
        <dbReference type="PROSITE" id="PS50943"/>
    </source>
</evidence>
<dbReference type="RefSeq" id="WP_127727302.1">
    <property type="nucleotide sequence ID" value="NZ_SACP01000002.1"/>
</dbReference>
<dbReference type="Proteomes" id="UP000286997">
    <property type="component" value="Unassembled WGS sequence"/>
</dbReference>
<protein>
    <recommendedName>
        <fullName evidence="2">histidine kinase</fullName>
        <ecNumber evidence="2">2.7.13.3</ecNumber>
    </recommendedName>
</protein>
<sequence>MSANTIRDLSVDPDADALLWSSTVGHLAGAWRWIFATGEQVWSPGLFGLLGLDPGSVRPDYRLFLALVHPNDRVLAGSTLLLFRDGVLPEATIRVVRPDGAVRVLARRGRVVHSPDGRPLSAAGVMLDVTDAEALAGLRHEEQRRRRALFEQAQTWTHATAYGAAARRGSQEILRLTGLSQEAFQHDCTLVSVPDRRERMRAQVRRMLDAGRPFAVEKRLVLAGGGHGDFRFVFAPVRDERGAIEVWASQAARIGGLREAPAGRLRQGLEQGIEGRHLRAARGLLDWSRDDLARVSGLSLSTIRRLEQDGEGAAARSRHAAVAALRQAGIGFLLVDGNAVAVVKQ</sequence>
<dbReference type="Gene3D" id="2.10.70.100">
    <property type="match status" value="1"/>
</dbReference>
<keyword evidence="5 7" id="KW-0418">Kinase</keyword>
<evidence type="ECO:0000256" key="3">
    <source>
        <dbReference type="ARBA" id="ARBA00022553"/>
    </source>
</evidence>
<dbReference type="InterPro" id="IPR013655">
    <property type="entry name" value="PAS_fold_3"/>
</dbReference>
<dbReference type="InterPro" id="IPR035965">
    <property type="entry name" value="PAS-like_dom_sf"/>
</dbReference>
<dbReference type="PROSITE" id="PS50943">
    <property type="entry name" value="HTH_CROC1"/>
    <property type="match status" value="1"/>
</dbReference>
<evidence type="ECO:0000256" key="4">
    <source>
        <dbReference type="ARBA" id="ARBA00022679"/>
    </source>
</evidence>
<evidence type="ECO:0000313" key="8">
    <source>
        <dbReference type="Proteomes" id="UP000286997"/>
    </source>
</evidence>